<dbReference type="InterPro" id="IPR050764">
    <property type="entry name" value="CbbQ/NirQ/NorQ/GpvN"/>
</dbReference>
<sequence length="382" mass="42962">MMTSRTHTAEKETYRAKLALLEKQVRQVVVGNDHLVHRLLYGLFSDGQKNLGRTTCAHVLLLAYPGLGKTTAGETIAQLIGGVFRRIQLVADMLPSDILGAPVLENIDGKKEFTFLRGPIFSNSVLLDEINRAPPRTLSAALQAMAEGKVDMNHERYYIEEPFFVMATQNPLEQEGTYPLPEALLDRFSMRIIVDYLSETDEVALSEREESFATIALKPVMAQEEVVATRAFIRSNIYVDRACRAYAVRLVYATRPQAGGEDASLHRHCLRDLYVGDRSPVFVGCSPRTHLVLINLAKARAFLHGRDEVWYEDIQDLAFDVLNHRLVLDGTLLAQRAGRPLAYLDENLIEQGEKTFDLRDDVGFLRQVVRRLLRGVPTEATP</sequence>
<dbReference type="InterPro" id="IPR027417">
    <property type="entry name" value="P-loop_NTPase"/>
</dbReference>
<feature type="domain" description="ChlI/MoxR AAA lid" evidence="2">
    <location>
        <begin position="283"/>
        <end position="327"/>
    </location>
</feature>
<proteinExistence type="predicted"/>
<reference evidence="3 4" key="1">
    <citation type="journal article" date="2014" name="Nature">
        <title>An environmental bacterial taxon with a large and distinct metabolic repertoire.</title>
        <authorList>
            <person name="Wilson M.C."/>
            <person name="Mori T."/>
            <person name="Ruckert C."/>
            <person name="Uria A.R."/>
            <person name="Helf M.J."/>
            <person name="Takada K."/>
            <person name="Gernert C."/>
            <person name="Steffens U.A."/>
            <person name="Heycke N."/>
            <person name="Schmitt S."/>
            <person name="Rinke C."/>
            <person name="Helfrich E.J."/>
            <person name="Brachmann A.O."/>
            <person name="Gurgui C."/>
            <person name="Wakimoto T."/>
            <person name="Kracht M."/>
            <person name="Crusemann M."/>
            <person name="Hentschel U."/>
            <person name="Abe I."/>
            <person name="Matsunaga S."/>
            <person name="Kalinowski J."/>
            <person name="Takeyama H."/>
            <person name="Piel J."/>
        </authorList>
    </citation>
    <scope>NUCLEOTIDE SEQUENCE [LARGE SCALE GENOMIC DNA]</scope>
    <source>
        <strain evidence="4">TSY2</strain>
    </source>
</reference>
<keyword evidence="4" id="KW-1185">Reference proteome</keyword>
<dbReference type="HOGENOM" id="CLU_034716_3_2_7"/>
<dbReference type="AlphaFoldDB" id="W4M7F4"/>
<dbReference type="PANTHER" id="PTHR42759">
    <property type="entry name" value="MOXR FAMILY PROTEIN"/>
    <property type="match status" value="1"/>
</dbReference>
<protein>
    <recommendedName>
        <fullName evidence="5">ATPase</fullName>
    </recommendedName>
</protein>
<dbReference type="PANTHER" id="PTHR42759:SF1">
    <property type="entry name" value="MAGNESIUM-CHELATASE SUBUNIT CHLD"/>
    <property type="match status" value="1"/>
</dbReference>
<dbReference type="Gene3D" id="1.10.8.80">
    <property type="entry name" value="Magnesium chelatase subunit I, C-Terminal domain"/>
    <property type="match status" value="1"/>
</dbReference>
<dbReference type="GO" id="GO:0016887">
    <property type="term" value="F:ATP hydrolysis activity"/>
    <property type="evidence" value="ECO:0007669"/>
    <property type="project" value="InterPro"/>
</dbReference>
<dbReference type="Pfam" id="PF07726">
    <property type="entry name" value="AAA_3"/>
    <property type="match status" value="1"/>
</dbReference>
<comment type="caution">
    <text evidence="3">The sequence shown here is derived from an EMBL/GenBank/DDBJ whole genome shotgun (WGS) entry which is preliminary data.</text>
</comment>
<dbReference type="GO" id="GO:0005524">
    <property type="term" value="F:ATP binding"/>
    <property type="evidence" value="ECO:0007669"/>
    <property type="project" value="InterPro"/>
</dbReference>
<organism evidence="3 4">
    <name type="scientific">Candidatus Entotheonella gemina</name>
    <dbReference type="NCBI Taxonomy" id="1429439"/>
    <lineage>
        <taxon>Bacteria</taxon>
        <taxon>Pseudomonadati</taxon>
        <taxon>Nitrospinota/Tectimicrobiota group</taxon>
        <taxon>Candidatus Tectimicrobiota</taxon>
        <taxon>Candidatus Entotheonellia</taxon>
        <taxon>Candidatus Entotheonellales</taxon>
        <taxon>Candidatus Entotheonellaceae</taxon>
        <taxon>Candidatus Entotheonella</taxon>
    </lineage>
</organism>
<dbReference type="EMBL" id="AZHX01000925">
    <property type="protein sequence ID" value="ETX05577.1"/>
    <property type="molecule type" value="Genomic_DNA"/>
</dbReference>
<accession>W4M7F4</accession>
<dbReference type="SUPFAM" id="SSF52540">
    <property type="entry name" value="P-loop containing nucleoside triphosphate hydrolases"/>
    <property type="match status" value="1"/>
</dbReference>
<name>W4M7F4_9BACT</name>
<dbReference type="CDD" id="cd00009">
    <property type="entry name" value="AAA"/>
    <property type="match status" value="1"/>
</dbReference>
<dbReference type="PIRSF" id="PIRSF002849">
    <property type="entry name" value="AAA_ATPase_chaperone_MoxR_prd"/>
    <property type="match status" value="1"/>
</dbReference>
<dbReference type="Pfam" id="PF17863">
    <property type="entry name" value="AAA_lid_2"/>
    <property type="match status" value="1"/>
</dbReference>
<evidence type="ECO:0008006" key="5">
    <source>
        <dbReference type="Google" id="ProtNLM"/>
    </source>
</evidence>
<feature type="domain" description="ATPase AAA-3" evidence="1">
    <location>
        <begin position="58"/>
        <end position="190"/>
    </location>
</feature>
<dbReference type="Proteomes" id="UP000019140">
    <property type="component" value="Unassembled WGS sequence"/>
</dbReference>
<dbReference type="Gene3D" id="3.40.50.300">
    <property type="entry name" value="P-loop containing nucleotide triphosphate hydrolases"/>
    <property type="match status" value="1"/>
</dbReference>
<dbReference type="InterPro" id="IPR011703">
    <property type="entry name" value="ATPase_AAA-3"/>
</dbReference>
<evidence type="ECO:0000313" key="4">
    <source>
        <dbReference type="Proteomes" id="UP000019140"/>
    </source>
</evidence>
<evidence type="ECO:0000259" key="2">
    <source>
        <dbReference type="Pfam" id="PF17863"/>
    </source>
</evidence>
<evidence type="ECO:0000313" key="3">
    <source>
        <dbReference type="EMBL" id="ETX05577.1"/>
    </source>
</evidence>
<dbReference type="InterPro" id="IPR041628">
    <property type="entry name" value="ChlI/MoxR_AAA_lid"/>
</dbReference>
<gene>
    <name evidence="3" type="ORF">ETSY2_22140</name>
</gene>
<evidence type="ECO:0000259" key="1">
    <source>
        <dbReference type="Pfam" id="PF07726"/>
    </source>
</evidence>